<feature type="transmembrane region" description="Helical" evidence="2">
    <location>
        <begin position="267"/>
        <end position="293"/>
    </location>
</feature>
<organism evidence="3 4">
    <name type="scientific">Tolypocladium ophioglossoides (strain CBS 100239)</name>
    <name type="common">Snaketongue truffleclub</name>
    <name type="synonym">Elaphocordyceps ophioglossoides</name>
    <dbReference type="NCBI Taxonomy" id="1163406"/>
    <lineage>
        <taxon>Eukaryota</taxon>
        <taxon>Fungi</taxon>
        <taxon>Dikarya</taxon>
        <taxon>Ascomycota</taxon>
        <taxon>Pezizomycotina</taxon>
        <taxon>Sordariomycetes</taxon>
        <taxon>Hypocreomycetidae</taxon>
        <taxon>Hypocreales</taxon>
        <taxon>Ophiocordycipitaceae</taxon>
        <taxon>Tolypocladium</taxon>
    </lineage>
</organism>
<reference evidence="3 4" key="1">
    <citation type="journal article" date="2015" name="BMC Genomics">
        <title>The genome of the truffle-parasite Tolypocladium ophioglossoides and the evolution of antifungal peptaibiotics.</title>
        <authorList>
            <person name="Quandt C.A."/>
            <person name="Bushley K.E."/>
            <person name="Spatafora J.W."/>
        </authorList>
    </citation>
    <scope>NUCLEOTIDE SEQUENCE [LARGE SCALE GENOMIC DNA]</scope>
    <source>
        <strain evidence="3 4">CBS 100239</strain>
    </source>
</reference>
<dbReference type="OrthoDB" id="5402633at2759"/>
<evidence type="ECO:0000313" key="3">
    <source>
        <dbReference type="EMBL" id="KND87574.1"/>
    </source>
</evidence>
<dbReference type="Proteomes" id="UP000036947">
    <property type="component" value="Unassembled WGS sequence"/>
</dbReference>
<dbReference type="PANTHER" id="PTHR28009">
    <property type="entry name" value="PHEROMONE ALPHA FACTOR RECEPTOR"/>
    <property type="match status" value="1"/>
</dbReference>
<feature type="transmembrane region" description="Helical" evidence="2">
    <location>
        <begin position="232"/>
        <end position="255"/>
    </location>
</feature>
<sequence>SPSSPSPSSPSPSSPSSGPSATLELHSSCRVTRRVPSSFSSRASSTTDQQRPQTSRRHTRQTRRAARHAVQKATMAPSPEPFDPLTQNVTFLGPDGKTPVSVPIPAIDAVSEEAISVTLNYSIQIGACLVMLLALLAVTTPAAKLRRPSALLHVLALAAVIVRNGLLVAYYLSPVVHFYQLNSGDFSSVPRSYLYASVAGNVMSLVVVIVVEAALMNQAWTMVTLWPDPAKYGLAAASFLVTLLTVGFRLAYTVIQNKAVLDLTPPLAFMWVVHGAVITNALSIFWFCALFNLKLVMHLVQNRGILPSAKTLTSMEMLVMTNGILMIVPVIFAGLEWGNFQNFEAGSLTLTSVALILPLGTMAAQQISLRNVSSNNNLAYYPNSGSSGARHVSSVTTTGSSAPPGFKIPGLASSWGSSPTARRGSLLPKGVAAPAADHVDLELRQIDSRTALAGQRDQGQHDEKV</sequence>
<dbReference type="InterPro" id="IPR027458">
    <property type="entry name" value="STE2_TM1-TM2_sf"/>
</dbReference>
<keyword evidence="2" id="KW-0472">Membrane</keyword>
<dbReference type="GO" id="GO:0004932">
    <property type="term" value="F:mating-type factor pheromone receptor activity"/>
    <property type="evidence" value="ECO:0007669"/>
    <property type="project" value="InterPro"/>
</dbReference>
<dbReference type="InterPro" id="IPR000366">
    <property type="entry name" value="GPCR_STE2"/>
</dbReference>
<dbReference type="STRING" id="1163406.A0A0L0N0N3"/>
<feature type="compositionally biased region" description="Polar residues" evidence="1">
    <location>
        <begin position="385"/>
        <end position="401"/>
    </location>
</feature>
<dbReference type="CDD" id="cd14939">
    <property type="entry name" value="7tmD_STE2"/>
    <property type="match status" value="1"/>
</dbReference>
<feature type="region of interest" description="Disordered" evidence="1">
    <location>
        <begin position="385"/>
        <end position="405"/>
    </location>
</feature>
<feature type="non-terminal residue" evidence="3">
    <location>
        <position position="1"/>
    </location>
</feature>
<evidence type="ECO:0000256" key="1">
    <source>
        <dbReference type="SAM" id="MobiDB-lite"/>
    </source>
</evidence>
<dbReference type="GO" id="GO:0038038">
    <property type="term" value="C:G protein-coupled receptor homodimeric complex"/>
    <property type="evidence" value="ECO:0007669"/>
    <property type="project" value="TreeGrafter"/>
</dbReference>
<dbReference type="Gene3D" id="1.10.287.920">
    <property type="entry name" value="Pheromone alpha factor receptor"/>
    <property type="match status" value="1"/>
</dbReference>
<feature type="region of interest" description="Disordered" evidence="1">
    <location>
        <begin position="1"/>
        <end position="84"/>
    </location>
</feature>
<comment type="caution">
    <text evidence="3">The sequence shown here is derived from an EMBL/GenBank/DDBJ whole genome shotgun (WGS) entry which is preliminary data.</text>
</comment>
<feature type="compositionally biased region" description="Low complexity" evidence="1">
    <location>
        <begin position="37"/>
        <end position="53"/>
    </location>
</feature>
<feature type="compositionally biased region" description="Pro residues" evidence="1">
    <location>
        <begin position="1"/>
        <end position="13"/>
    </location>
</feature>
<feature type="transmembrane region" description="Helical" evidence="2">
    <location>
        <begin position="150"/>
        <end position="172"/>
    </location>
</feature>
<dbReference type="Pfam" id="PF02116">
    <property type="entry name" value="STE2"/>
    <property type="match status" value="1"/>
</dbReference>
<evidence type="ECO:0008006" key="5">
    <source>
        <dbReference type="Google" id="ProtNLM"/>
    </source>
</evidence>
<feature type="compositionally biased region" description="Basic residues" evidence="1">
    <location>
        <begin position="54"/>
        <end position="70"/>
    </location>
</feature>
<feature type="transmembrane region" description="Helical" evidence="2">
    <location>
        <begin position="121"/>
        <end position="138"/>
    </location>
</feature>
<proteinExistence type="predicted"/>
<dbReference type="PANTHER" id="PTHR28009:SF1">
    <property type="entry name" value="PHEROMONE ALPHA FACTOR RECEPTOR"/>
    <property type="match status" value="1"/>
</dbReference>
<accession>A0A0L0N0N3</accession>
<dbReference type="EMBL" id="LFRF01000034">
    <property type="protein sequence ID" value="KND87574.1"/>
    <property type="molecule type" value="Genomic_DNA"/>
</dbReference>
<feature type="transmembrane region" description="Helical" evidence="2">
    <location>
        <begin position="314"/>
        <end position="333"/>
    </location>
</feature>
<evidence type="ECO:0000256" key="2">
    <source>
        <dbReference type="SAM" id="Phobius"/>
    </source>
</evidence>
<dbReference type="GO" id="GO:0000750">
    <property type="term" value="P:pheromone-dependent signal transduction involved in conjugation with cellular fusion"/>
    <property type="evidence" value="ECO:0007669"/>
    <property type="project" value="TreeGrafter"/>
</dbReference>
<dbReference type="PRINTS" id="PR00250">
    <property type="entry name" value="GPCRSTE2"/>
</dbReference>
<gene>
    <name evidence="3" type="ORF">TOPH_07750</name>
</gene>
<evidence type="ECO:0000313" key="4">
    <source>
        <dbReference type="Proteomes" id="UP000036947"/>
    </source>
</evidence>
<keyword evidence="2" id="KW-0812">Transmembrane</keyword>
<keyword evidence="4" id="KW-1185">Reference proteome</keyword>
<name>A0A0L0N0N3_TOLOC</name>
<feature type="transmembrane region" description="Helical" evidence="2">
    <location>
        <begin position="192"/>
        <end position="211"/>
    </location>
</feature>
<keyword evidence="2" id="KW-1133">Transmembrane helix</keyword>
<dbReference type="AlphaFoldDB" id="A0A0L0N0N3"/>
<protein>
    <recommendedName>
        <fullName evidence="5">Pheromone alpha factor receptor</fullName>
    </recommendedName>
</protein>